<keyword evidence="4" id="KW-0472">Membrane</keyword>
<comment type="caution">
    <text evidence="10">The sequence shown here is derived from an EMBL/GenBank/DDBJ whole genome shotgun (WGS) entry which is preliminary data.</text>
</comment>
<keyword evidence="2" id="KW-1003">Cell membrane</keyword>
<evidence type="ECO:0000256" key="5">
    <source>
        <dbReference type="ARBA" id="ARBA00023180"/>
    </source>
</evidence>
<protein>
    <submittedName>
        <fullName evidence="10">22696_t:CDS:1</fullName>
    </submittedName>
</protein>
<keyword evidence="3 8" id="KW-0732">Signal</keyword>
<dbReference type="AlphaFoldDB" id="A0A9N9JVJ0"/>
<dbReference type="PANTHER" id="PTHR34992:SF1">
    <property type="entry name" value="COPPER ACQUISITION FACTOR BIM1-LIKE DOMAIN-CONTAINING PROTEIN"/>
    <property type="match status" value="1"/>
</dbReference>
<evidence type="ECO:0000256" key="6">
    <source>
        <dbReference type="ARBA" id="ARBA00023288"/>
    </source>
</evidence>
<keyword evidence="11" id="KW-1185">Reference proteome</keyword>
<dbReference type="InterPro" id="IPR046936">
    <property type="entry name" value="BIM1-like"/>
</dbReference>
<evidence type="ECO:0000256" key="3">
    <source>
        <dbReference type="ARBA" id="ARBA00022729"/>
    </source>
</evidence>
<proteinExistence type="predicted"/>
<evidence type="ECO:0000256" key="8">
    <source>
        <dbReference type="SAM" id="SignalP"/>
    </source>
</evidence>
<evidence type="ECO:0000259" key="9">
    <source>
        <dbReference type="Pfam" id="PF20238"/>
    </source>
</evidence>
<feature type="non-terminal residue" evidence="10">
    <location>
        <position position="166"/>
    </location>
</feature>
<dbReference type="Proteomes" id="UP000789405">
    <property type="component" value="Unassembled WGS sequence"/>
</dbReference>
<dbReference type="InterPro" id="IPR046530">
    <property type="entry name" value="BIM1-like_dom"/>
</dbReference>
<sequence length="166" mass="17522">MKSIISYLLVLLVIFNVVNAHFQLQAPSSRGFEDAKEPTAPCGGFDSVGNITDFPISQGKATCFFEDGDGTLTFYYAPTQNATFIQVSDNQAYSALVNAQKSINVNLTRANATLGTQGVLQAVFALAPASGNGSWYQCADIKVTGDTKSSSAANVSPHIGAITLFV</sequence>
<keyword evidence="5" id="KW-0325">Glycoprotein</keyword>
<name>A0A9N9JVJ0_9GLOM</name>
<evidence type="ECO:0000256" key="2">
    <source>
        <dbReference type="ARBA" id="ARBA00022475"/>
    </source>
</evidence>
<keyword evidence="6" id="KW-0449">Lipoprotein</keyword>
<feature type="domain" description="Copper acquisition factor BIM1-like" evidence="9">
    <location>
        <begin position="19"/>
        <end position="150"/>
    </location>
</feature>
<feature type="signal peptide" evidence="8">
    <location>
        <begin position="1"/>
        <end position="20"/>
    </location>
</feature>
<organism evidence="10 11">
    <name type="scientific">Dentiscutata erythropus</name>
    <dbReference type="NCBI Taxonomy" id="1348616"/>
    <lineage>
        <taxon>Eukaryota</taxon>
        <taxon>Fungi</taxon>
        <taxon>Fungi incertae sedis</taxon>
        <taxon>Mucoromycota</taxon>
        <taxon>Glomeromycotina</taxon>
        <taxon>Glomeromycetes</taxon>
        <taxon>Diversisporales</taxon>
        <taxon>Gigasporaceae</taxon>
        <taxon>Dentiscutata</taxon>
    </lineage>
</organism>
<evidence type="ECO:0000256" key="4">
    <source>
        <dbReference type="ARBA" id="ARBA00023136"/>
    </source>
</evidence>
<dbReference type="PANTHER" id="PTHR34992">
    <property type="entry name" value="HYPHAL ANASTAMOSIS-7 PROTEIN"/>
    <property type="match status" value="1"/>
</dbReference>
<feature type="chain" id="PRO_5040395947" evidence="8">
    <location>
        <begin position="21"/>
        <end position="166"/>
    </location>
</feature>
<accession>A0A9N9JVJ0</accession>
<dbReference type="Pfam" id="PF20238">
    <property type="entry name" value="BIM1-like_dom"/>
    <property type="match status" value="1"/>
</dbReference>
<evidence type="ECO:0000256" key="7">
    <source>
        <dbReference type="ARBA" id="ARBA00037868"/>
    </source>
</evidence>
<reference evidence="10" key="1">
    <citation type="submission" date="2021-06" db="EMBL/GenBank/DDBJ databases">
        <authorList>
            <person name="Kallberg Y."/>
            <person name="Tangrot J."/>
            <person name="Rosling A."/>
        </authorList>
    </citation>
    <scope>NUCLEOTIDE SEQUENCE</scope>
    <source>
        <strain evidence="10">MA453B</strain>
    </source>
</reference>
<dbReference type="EMBL" id="CAJVPY010032401">
    <property type="protein sequence ID" value="CAG8797731.1"/>
    <property type="molecule type" value="Genomic_DNA"/>
</dbReference>
<evidence type="ECO:0000313" key="10">
    <source>
        <dbReference type="EMBL" id="CAG8797731.1"/>
    </source>
</evidence>
<dbReference type="GO" id="GO:0012505">
    <property type="term" value="C:endomembrane system"/>
    <property type="evidence" value="ECO:0007669"/>
    <property type="project" value="UniProtKB-SubCell"/>
</dbReference>
<dbReference type="GO" id="GO:0005886">
    <property type="term" value="C:plasma membrane"/>
    <property type="evidence" value="ECO:0007669"/>
    <property type="project" value="UniProtKB-SubCell"/>
</dbReference>
<evidence type="ECO:0000313" key="11">
    <source>
        <dbReference type="Proteomes" id="UP000789405"/>
    </source>
</evidence>
<gene>
    <name evidence="10" type="ORF">DERYTH_LOCUS22731</name>
</gene>
<dbReference type="OrthoDB" id="2146436at2759"/>
<evidence type="ECO:0000256" key="1">
    <source>
        <dbReference type="ARBA" id="ARBA00004236"/>
    </source>
</evidence>
<comment type="subcellular location">
    <subcellularLocation>
        <location evidence="1">Cell membrane</location>
    </subcellularLocation>
    <subcellularLocation>
        <location evidence="7">Endomembrane system</location>
        <topology evidence="7">Lipid-anchor</topology>
    </subcellularLocation>
</comment>